<protein>
    <submittedName>
        <fullName evidence="2">Uncharacterized protein</fullName>
    </submittedName>
</protein>
<dbReference type="EMBL" id="JADBJN010000001">
    <property type="protein sequence ID" value="KAG5682509.1"/>
    <property type="molecule type" value="Genomic_DNA"/>
</dbReference>
<organism evidence="2 3">
    <name type="scientific">Polypedilum vanderplanki</name>
    <name type="common">Sleeping chironomid midge</name>
    <dbReference type="NCBI Taxonomy" id="319348"/>
    <lineage>
        <taxon>Eukaryota</taxon>
        <taxon>Metazoa</taxon>
        <taxon>Ecdysozoa</taxon>
        <taxon>Arthropoda</taxon>
        <taxon>Hexapoda</taxon>
        <taxon>Insecta</taxon>
        <taxon>Pterygota</taxon>
        <taxon>Neoptera</taxon>
        <taxon>Endopterygota</taxon>
        <taxon>Diptera</taxon>
        <taxon>Nematocera</taxon>
        <taxon>Chironomoidea</taxon>
        <taxon>Chironomidae</taxon>
        <taxon>Chironominae</taxon>
        <taxon>Polypedilum</taxon>
        <taxon>Polypedilum</taxon>
    </lineage>
</organism>
<evidence type="ECO:0000313" key="3">
    <source>
        <dbReference type="Proteomes" id="UP001107558"/>
    </source>
</evidence>
<accession>A0A9J6CKN0</accession>
<gene>
    <name evidence="2" type="ORF">PVAND_011858</name>
</gene>
<reference evidence="2" key="1">
    <citation type="submission" date="2021-03" db="EMBL/GenBank/DDBJ databases">
        <title>Chromosome level genome of the anhydrobiotic midge Polypedilum vanderplanki.</title>
        <authorList>
            <person name="Yoshida Y."/>
            <person name="Kikawada T."/>
            <person name="Gusev O."/>
        </authorList>
    </citation>
    <scope>NUCLEOTIDE SEQUENCE</scope>
    <source>
        <strain evidence="2">NIAS01</strain>
        <tissue evidence="2">Whole body or cell culture</tissue>
    </source>
</reference>
<name>A0A9J6CKN0_POLVA</name>
<evidence type="ECO:0000256" key="1">
    <source>
        <dbReference type="SAM" id="MobiDB-lite"/>
    </source>
</evidence>
<feature type="compositionally biased region" description="Polar residues" evidence="1">
    <location>
        <begin position="1"/>
        <end position="24"/>
    </location>
</feature>
<sequence length="171" mass="19171">MGSNDNLDHVSNNNGRKNSSNTTPVPRVCVTFCHTPQDSLELINQTGKAPYYVGTQTLPRGHVYTDRSKSSIGVPAKPIRSYGSRGNMAPQFSYQSDQLYSIPDGYMSSPERGTRAYEEPYYTQYGTRGNSVTPIIDEEQGDSMLIDDQYSMYGGMKRISRNPNQMYDPSR</sequence>
<dbReference type="OrthoDB" id="6022652at2759"/>
<dbReference type="AlphaFoldDB" id="A0A9J6CKN0"/>
<dbReference type="Proteomes" id="UP001107558">
    <property type="component" value="Chromosome 1"/>
</dbReference>
<feature type="region of interest" description="Disordered" evidence="1">
    <location>
        <begin position="1"/>
        <end position="26"/>
    </location>
</feature>
<keyword evidence="3" id="KW-1185">Reference proteome</keyword>
<proteinExistence type="predicted"/>
<evidence type="ECO:0000313" key="2">
    <source>
        <dbReference type="EMBL" id="KAG5682509.1"/>
    </source>
</evidence>
<comment type="caution">
    <text evidence="2">The sequence shown here is derived from an EMBL/GenBank/DDBJ whole genome shotgun (WGS) entry which is preliminary data.</text>
</comment>